<dbReference type="InterPro" id="IPR020806">
    <property type="entry name" value="PKS_PP-bd"/>
</dbReference>
<dbReference type="PROSITE" id="PS50075">
    <property type="entry name" value="CARRIER"/>
    <property type="match status" value="1"/>
</dbReference>
<dbReference type="PANTHER" id="PTHR43201">
    <property type="entry name" value="ACYL-COA SYNTHETASE"/>
    <property type="match status" value="1"/>
</dbReference>
<dbReference type="InterPro" id="IPR000873">
    <property type="entry name" value="AMP-dep_synth/lig_dom"/>
</dbReference>
<feature type="compositionally biased region" description="Polar residues" evidence="3">
    <location>
        <begin position="1389"/>
        <end position="1419"/>
    </location>
</feature>
<dbReference type="InterPro" id="IPR036736">
    <property type="entry name" value="ACP-like_sf"/>
</dbReference>
<dbReference type="Pfam" id="PF00550">
    <property type="entry name" value="PP-binding"/>
    <property type="match status" value="1"/>
</dbReference>
<dbReference type="Proteomes" id="UP000016933">
    <property type="component" value="Unassembled WGS sequence"/>
</dbReference>
<dbReference type="STRING" id="675120.N1PTJ3"/>
<dbReference type="InterPro" id="IPR011004">
    <property type="entry name" value="Trimer_LpxA-like_sf"/>
</dbReference>
<dbReference type="OrthoDB" id="3633556at2759"/>
<dbReference type="Gene3D" id="1.10.1200.10">
    <property type="entry name" value="ACP-like"/>
    <property type="match status" value="1"/>
</dbReference>
<dbReference type="InterPro" id="IPR009081">
    <property type="entry name" value="PP-bd_ACP"/>
</dbReference>
<dbReference type="SUPFAM" id="SSF51161">
    <property type="entry name" value="Trimeric LpxA-like enzymes"/>
    <property type="match status" value="3"/>
</dbReference>
<keyword evidence="4" id="KW-0812">Transmembrane</keyword>
<dbReference type="SUPFAM" id="SSF47336">
    <property type="entry name" value="ACP-like"/>
    <property type="match status" value="1"/>
</dbReference>
<dbReference type="InterPro" id="IPR042099">
    <property type="entry name" value="ANL_N_sf"/>
</dbReference>
<feature type="transmembrane region" description="Helical" evidence="4">
    <location>
        <begin position="1165"/>
        <end position="1188"/>
    </location>
</feature>
<dbReference type="Pfam" id="PF00501">
    <property type="entry name" value="AMP-binding"/>
    <property type="match status" value="1"/>
</dbReference>
<reference evidence="7" key="1">
    <citation type="journal article" date="2012" name="PLoS Genet.">
        <title>The genomes of the fungal plant pathogens Cladosporium fulvum and Dothistroma septosporum reveal adaptation to different hosts and lifestyles but also signatures of common ancestry.</title>
        <authorList>
            <person name="de Wit P.J.G.M."/>
            <person name="van der Burgt A."/>
            <person name="Oekmen B."/>
            <person name="Stergiopoulos I."/>
            <person name="Abd-Elsalam K.A."/>
            <person name="Aerts A.L."/>
            <person name="Bahkali A.H."/>
            <person name="Beenen H.G."/>
            <person name="Chettri P."/>
            <person name="Cox M.P."/>
            <person name="Datema E."/>
            <person name="de Vries R.P."/>
            <person name="Dhillon B."/>
            <person name="Ganley A.R."/>
            <person name="Griffiths S.A."/>
            <person name="Guo Y."/>
            <person name="Hamelin R.C."/>
            <person name="Henrissat B."/>
            <person name="Kabir M.S."/>
            <person name="Jashni M.K."/>
            <person name="Kema G."/>
            <person name="Klaubauf S."/>
            <person name="Lapidus A."/>
            <person name="Levasseur A."/>
            <person name="Lindquist E."/>
            <person name="Mehrabi R."/>
            <person name="Ohm R.A."/>
            <person name="Owen T.J."/>
            <person name="Salamov A."/>
            <person name="Schwelm A."/>
            <person name="Schijlen E."/>
            <person name="Sun H."/>
            <person name="van den Burg H.A."/>
            <person name="van Ham R.C.H.J."/>
            <person name="Zhang S."/>
            <person name="Goodwin S.B."/>
            <person name="Grigoriev I.V."/>
            <person name="Collemare J."/>
            <person name="Bradshaw R.E."/>
        </authorList>
    </citation>
    <scope>NUCLEOTIDE SEQUENCE [LARGE SCALE GENOMIC DNA]</scope>
    <source>
        <strain evidence="7">NZE10 / CBS 128990</strain>
    </source>
</reference>
<evidence type="ECO:0000259" key="5">
    <source>
        <dbReference type="PROSITE" id="PS50075"/>
    </source>
</evidence>
<sequence>MASFLLDHSLIETQESNYYRQYLDQSIHQRPVDLEHMLQHIPRAISSFAPLATLSALIEAVPGPWPVLELQRTHTALWRLLPEEAKAGRASASAQRLVDTSLQKCKASYTSLLDLYHPGASKIAVLDPETGRSAYHDKLATSIADFRLPLRSVPGQRKPVVAISLPNGPLLAMIVLATATYYTAAPVAHGSGVGKEQFKADVLQSKSNMVLACTADIERLGLRDSWLRKASISVLTADLNEDFTLTLRTLEGREVPSNTIAQPVPNHANDTGIMLFTSGTSGTKKLVPLGIHSIVCGVAMVAETWGLTESMRCLNQMPLNHVGGLIRNLFAPVFTGGSVICCSAFDANLFWDCVEDYAPTWYYASPSMHQVILETGSARPKSIAKSQIRLICNAAGGLLPSLAIQLRETFSTNTVDCIVLPSYGMTECMPISTPPLDYRLERTGTSGVSVGPEIGILDGRDRIQASIGEVGRIAVRGSPVFSGYLKDNDIIDTSCFTTDGWFDTGDMGYLDEAGFLYITGRSKEVINRGGELISPFEVEEAIMAAASDVESPIYGKVSKALALSVTHEVLQEVVGIAIVVPNGAKRPCLRSMQDSVKGLLSQVKVPVLIVYMEGGVPTNNNKVLRIKLADRLDLPTISDSTPPSGRYYEADCPPPNTPLSQQISSRPLKISHRDLHDACAELVPDHLEYHIKENGFYPELILTRQNSAADTPTEGLSQYLMRMLPALLDGYNVPFKISELDEPLPRGTFGDVDEVALETKLNSRNQLSGLSGDLSPYEATVCRIFADVLVLPANDLARDSDFFELGGDSMGAGRLLNALRKEYPLRLPINTLFMNPKVYQLAHVIREKLLNDHGKPQEQAIIREPVFLPGCEQTCSSTDPLLMVMQLLPLVLFIPARRAMTWTVFLYVLTETQNWATNQTIPGRLLDLVIAISVGGVVTRIVSPCVAIIFKWFVMGKYQEGLYPMWGSYHTRWWMTQKIVQCCGLGVFSLFNWTRVLYLRLMGVEIGSNVTIQRGVQMGEYDLITIGDDAVLERSKVRPFAAERNTSMYLGRIYIGANASIGLASIVAAGTTVPDNACIGPNSSSWEVDQAANEANRGLGASQVPNAHWTLEYLVGKPLHLLVRFCGAIPWLGALVALVIHEPSESKDQLRGVIDWFASPDRVSFHYLALAANLAFGPFFFFVAVLVLKRFIDLCSGGKIQPSLVDNRSAWTQFRMQWLRTVMTPPQFKKLTELFGTHYEATSIFARALGAKVGRQVYWPGTGPSVQDWDLLDIGNNVVFGSRSHMVTSDGTSSDHIKVGSGAMIADRVVLLPGVKIGEKSVMGSGSITRRNEYYAPETTWVGSKGGDAVCLINDSRTLVPATAVNTNDSSPIDSPGKLSLNYKRASLKQQGNDSSGFNSTSTTLAFGKTAPNSETSSMIDLHARPGNTTPLGDLEKSKDMDTAIPPLPDCRSNTELSKQYKQDQGNPPVETSSPFGRAFYEGKASYRVWGPFTIFLYSTIITVANGVYWNVGSVSAVQIISRFYRRHDHNVIAHFFLGQRWFRPMSLYIFVLGLIIGIAALQAIAVLGLIISAKWILMGRRMPGNYDWDKSSYCQRWQLFLKIETFRRRCYGGHGILGLLTGTHWLVLYFRALGANIGKDCSLFSGGLPSLMFTEPDLVTLGDRVAVDDASVVGHINTRGKFDLNPLSIGSRSVLRSGSRLLSGARMEDDSCLLEHTLVMAGDVVDAGTTSQGWPAEEFTASRMPTLEAKMHWSVKSV</sequence>
<dbReference type="OMA" id="HTRWWLT"/>
<evidence type="ECO:0000256" key="2">
    <source>
        <dbReference type="ARBA" id="ARBA00022553"/>
    </source>
</evidence>
<dbReference type="SMART" id="SM00823">
    <property type="entry name" value="PKS_PP"/>
    <property type="match status" value="1"/>
</dbReference>
<feature type="domain" description="Carrier" evidence="5">
    <location>
        <begin position="772"/>
        <end position="849"/>
    </location>
</feature>
<keyword evidence="4" id="KW-1133">Transmembrane helix</keyword>
<feature type="transmembrane region" description="Helical" evidence="4">
    <location>
        <begin position="1121"/>
        <end position="1140"/>
    </location>
</feature>
<feature type="transmembrane region" description="Helical" evidence="4">
    <location>
        <begin position="928"/>
        <end position="953"/>
    </location>
</feature>
<keyword evidence="4" id="KW-0472">Membrane</keyword>
<dbReference type="InterPro" id="IPR045851">
    <property type="entry name" value="AMP-bd_C_sf"/>
</dbReference>
<organism evidence="6 7">
    <name type="scientific">Dothistroma septosporum (strain NZE10 / CBS 128990)</name>
    <name type="common">Red band needle blight fungus</name>
    <name type="synonym">Mycosphaerella pini</name>
    <dbReference type="NCBI Taxonomy" id="675120"/>
    <lineage>
        <taxon>Eukaryota</taxon>
        <taxon>Fungi</taxon>
        <taxon>Dikarya</taxon>
        <taxon>Ascomycota</taxon>
        <taxon>Pezizomycotina</taxon>
        <taxon>Dothideomycetes</taxon>
        <taxon>Dothideomycetidae</taxon>
        <taxon>Mycosphaerellales</taxon>
        <taxon>Mycosphaerellaceae</taxon>
        <taxon>Dothistroma</taxon>
    </lineage>
</organism>
<feature type="compositionally biased region" description="Polar residues" evidence="3">
    <location>
        <begin position="1452"/>
        <end position="1473"/>
    </location>
</feature>
<dbReference type="SUPFAM" id="SSF56801">
    <property type="entry name" value="Acetyl-CoA synthetase-like"/>
    <property type="match status" value="1"/>
</dbReference>
<dbReference type="GO" id="GO:0006631">
    <property type="term" value="P:fatty acid metabolic process"/>
    <property type="evidence" value="ECO:0007669"/>
    <property type="project" value="TreeGrafter"/>
</dbReference>
<feature type="transmembrane region" description="Helical" evidence="4">
    <location>
        <begin position="1548"/>
        <end position="1572"/>
    </location>
</feature>
<name>N1PTJ3_DOTSN</name>
<gene>
    <name evidence="6" type="primary">acs2</name>
    <name evidence="6" type="ORF">DOTSEDRAFT_51807</name>
</gene>
<evidence type="ECO:0000313" key="6">
    <source>
        <dbReference type="EMBL" id="EME46283.1"/>
    </source>
</evidence>
<dbReference type="eggNOG" id="KOG1176">
    <property type="taxonomic scope" value="Eukaryota"/>
</dbReference>
<dbReference type="Gene3D" id="2.160.10.10">
    <property type="entry name" value="Hexapeptide repeat proteins"/>
    <property type="match status" value="2"/>
</dbReference>
<dbReference type="Gene3D" id="3.40.50.12780">
    <property type="entry name" value="N-terminal domain of ligase-like"/>
    <property type="match status" value="1"/>
</dbReference>
<dbReference type="GO" id="GO:0031177">
    <property type="term" value="F:phosphopantetheine binding"/>
    <property type="evidence" value="ECO:0007669"/>
    <property type="project" value="InterPro"/>
</dbReference>
<evidence type="ECO:0000256" key="1">
    <source>
        <dbReference type="ARBA" id="ARBA00022450"/>
    </source>
</evidence>
<evidence type="ECO:0000313" key="7">
    <source>
        <dbReference type="Proteomes" id="UP000016933"/>
    </source>
</evidence>
<dbReference type="GO" id="GO:0031956">
    <property type="term" value="F:medium-chain fatty acid-CoA ligase activity"/>
    <property type="evidence" value="ECO:0007669"/>
    <property type="project" value="TreeGrafter"/>
</dbReference>
<reference evidence="6 7" key="2">
    <citation type="journal article" date="2012" name="PLoS Pathog.">
        <title>Diverse lifestyles and strategies of plant pathogenesis encoded in the genomes of eighteen Dothideomycetes fungi.</title>
        <authorList>
            <person name="Ohm R.A."/>
            <person name="Feau N."/>
            <person name="Henrissat B."/>
            <person name="Schoch C.L."/>
            <person name="Horwitz B.A."/>
            <person name="Barry K.W."/>
            <person name="Condon B.J."/>
            <person name="Copeland A.C."/>
            <person name="Dhillon B."/>
            <person name="Glaser F."/>
            <person name="Hesse C.N."/>
            <person name="Kosti I."/>
            <person name="LaButti K."/>
            <person name="Lindquist E.A."/>
            <person name="Lucas S."/>
            <person name="Salamov A.A."/>
            <person name="Bradshaw R.E."/>
            <person name="Ciuffetti L."/>
            <person name="Hamelin R.C."/>
            <person name="Kema G.H.J."/>
            <person name="Lawrence C."/>
            <person name="Scott J.A."/>
            <person name="Spatafora J.W."/>
            <person name="Turgeon B.G."/>
            <person name="de Wit P.J.G.M."/>
            <person name="Zhong S."/>
            <person name="Goodwin S.B."/>
            <person name="Grigoriev I.V."/>
        </authorList>
    </citation>
    <scope>NUCLEOTIDE SEQUENCE [LARGE SCALE GENOMIC DNA]</scope>
    <source>
        <strain evidence="7">NZE10 / CBS 128990</strain>
    </source>
</reference>
<protein>
    <submittedName>
        <fullName evidence="6">Acyl CoA synthetase-like protein</fullName>
    </submittedName>
</protein>
<accession>N1PTJ3</accession>
<dbReference type="HOGENOM" id="CLU_003997_0_0_1"/>
<keyword evidence="1" id="KW-0596">Phosphopantetheine</keyword>
<proteinExistence type="predicted"/>
<evidence type="ECO:0000256" key="4">
    <source>
        <dbReference type="SAM" id="Phobius"/>
    </source>
</evidence>
<keyword evidence="2" id="KW-0597">Phosphoprotein</keyword>
<feature type="region of interest" description="Disordered" evidence="3">
    <location>
        <begin position="1389"/>
        <end position="1473"/>
    </location>
</feature>
<dbReference type="Gene3D" id="3.30.300.30">
    <property type="match status" value="1"/>
</dbReference>
<feature type="transmembrane region" description="Helical" evidence="4">
    <location>
        <begin position="1489"/>
        <end position="1510"/>
    </location>
</feature>
<dbReference type="EMBL" id="KB446537">
    <property type="protein sequence ID" value="EME46283.1"/>
    <property type="molecule type" value="Genomic_DNA"/>
</dbReference>
<keyword evidence="7" id="KW-1185">Reference proteome</keyword>
<dbReference type="PANTHER" id="PTHR43201:SF10">
    <property type="entry name" value="CARRIER DOMAIN-CONTAINING PROTEIN"/>
    <property type="match status" value="1"/>
</dbReference>
<evidence type="ECO:0000256" key="3">
    <source>
        <dbReference type="SAM" id="MobiDB-lite"/>
    </source>
</evidence>